<evidence type="ECO:0000313" key="2">
    <source>
        <dbReference type="Proteomes" id="UP000283523"/>
    </source>
</evidence>
<gene>
    <name evidence="1" type="ORF">DYU11_11705</name>
</gene>
<reference evidence="1 2" key="1">
    <citation type="submission" date="2018-08" db="EMBL/GenBank/DDBJ databases">
        <title>Fibrisoma montanum sp. nov., isolated from Danxia mountain soil.</title>
        <authorList>
            <person name="Huang Y."/>
        </authorList>
    </citation>
    <scope>NUCLEOTIDE SEQUENCE [LARGE SCALE GENOMIC DNA]</scope>
    <source>
        <strain evidence="1 2">HYT19</strain>
    </source>
</reference>
<evidence type="ECO:0000313" key="1">
    <source>
        <dbReference type="EMBL" id="RIV23640.1"/>
    </source>
</evidence>
<dbReference type="AlphaFoldDB" id="A0A418MBB9"/>
<dbReference type="RefSeq" id="WP_119667856.1">
    <property type="nucleotide sequence ID" value="NZ_QXED01000003.1"/>
</dbReference>
<proteinExistence type="predicted"/>
<organism evidence="1 2">
    <name type="scientific">Fibrisoma montanum</name>
    <dbReference type="NCBI Taxonomy" id="2305895"/>
    <lineage>
        <taxon>Bacteria</taxon>
        <taxon>Pseudomonadati</taxon>
        <taxon>Bacteroidota</taxon>
        <taxon>Cytophagia</taxon>
        <taxon>Cytophagales</taxon>
        <taxon>Spirosomataceae</taxon>
        <taxon>Fibrisoma</taxon>
    </lineage>
</organism>
<protein>
    <submittedName>
        <fullName evidence="1">Uncharacterized protein</fullName>
    </submittedName>
</protein>
<name>A0A418MBB9_9BACT</name>
<sequence>MSQLITPDIIDTVLDELKEMGYKIEPPKLDGPTSVDWADDVDNEPATIVFQASRSITDESVVEELQRLHDTYGYRLAEKLRNL</sequence>
<accession>A0A418MBB9</accession>
<comment type="caution">
    <text evidence="1">The sequence shown here is derived from an EMBL/GenBank/DDBJ whole genome shotgun (WGS) entry which is preliminary data.</text>
</comment>
<dbReference type="Proteomes" id="UP000283523">
    <property type="component" value="Unassembled WGS sequence"/>
</dbReference>
<keyword evidence="2" id="KW-1185">Reference proteome</keyword>
<dbReference type="EMBL" id="QXED01000003">
    <property type="protein sequence ID" value="RIV23640.1"/>
    <property type="molecule type" value="Genomic_DNA"/>
</dbReference>